<sequence>MAYYGGRGRGGGRWFVPGADGGRGLPWGGGVGSSRSTGTGGGGERETLAAVMARRAPPPPAIRRDAMRAAEAAAAEVVLRVHPTQEAERRRQEVIGYLTRLIGSSFGCEVFAFGSVPLRTYLPDGDVDITVLGNTWLNSTFIDDVRRVLESEQENCDAEFKLTGLQFINAEVKLMKCVVENMVVDISFNQIGGVSTFCFLELVDRRVGKNHLFKRSIMLIKAWCYHESRILGAHHGLISTYALETLVLYIFNMFHKSLHGPLEAFYRFLEYFSKFDWDKYGISLNGPVDLSLLPNITVEPTAGQDELLLDKDFLQGFLDKLVVIPNESDGYDTQFRLKFLNIIDPLKGNNNLGRSVSKGNFYRIQSALSFGAQKLGQILMLSPEFIHDEIYGFFANTLKRHGQGERPDIGNSSFQSLLGPENAPSEDGSGLETSCMNEGENSSSLPDKDLSVTDVHKNSGRCLPCLVQDLPWNKIWFMEYASDFTANSSYFASLTSHSSFSCENGNGNSRECFENYATEADLHLVSTLHMPQRIYANHPLHILTNSTRTNILDFSSCPVNESDWTALHADKKPLPPFLLSNMLDLSGDLDLHLGCLRKVQYHLESLFDELLQAVEEACLAGVLDEDSFKIPTMIFKSKSNPGTSLSLALSIDSEKRKLSPVYCSHNTGDGSQKPHAEAQVDVFWQHNLPSSSNGSALSSSPSTNSDNYPVSWFCVSPKSRGTGTYIPKASYYSHQDRMALEREIIRERKQKQRAPGRQYYSAEQGYSSSQTEHTIAQSATSQSPKKQASLQQNGYSSKSSVASGDFVDFNEHVATDGGTKQAAGSGSVEKGRQTSPPSSSGIVHPHNGQANPSVSNTCQPSSPATAEENLEFGSFGPFSLGLLLAQFKEAFPAVSAGNRAEEVPVLTSKGPAEAPASVALFEEEFPALPTRMRAEEVPVPASKGPAEILASTAQFEEAFPALPTRKRAEEVHVPTSKGPSEAPASTAMFEEEFPALPIRKRVHVPTSKGPAEAPASMALNTRTLETKSRSQDVYQLIDEADFPPLQAGCR</sequence>
<protein>
    <recommendedName>
        <fullName evidence="2">PAP/OAS1 substrate-binding-related domain-containing protein</fullName>
    </recommendedName>
</protein>
<name>A0ABC9EQG5_9POAL</name>
<accession>A0ABC9EQG5</accession>
<feature type="compositionally biased region" description="Gly residues" evidence="1">
    <location>
        <begin position="25"/>
        <end position="42"/>
    </location>
</feature>
<dbReference type="PANTHER" id="PTHR45979">
    <property type="entry name" value="PAP/OAS1 SUBSTRATE-BINDING DOMAIN SUPERFAMILY"/>
    <property type="match status" value="1"/>
</dbReference>
<dbReference type="Gene3D" id="3.30.460.10">
    <property type="entry name" value="Beta Polymerase, domain 2"/>
    <property type="match status" value="1"/>
</dbReference>
<feature type="compositionally biased region" description="Polar residues" evidence="1">
    <location>
        <begin position="848"/>
        <end position="864"/>
    </location>
</feature>
<dbReference type="EMBL" id="OZ075115">
    <property type="protein sequence ID" value="CAL5061028.1"/>
    <property type="molecule type" value="Genomic_DNA"/>
</dbReference>
<dbReference type="SUPFAM" id="SSF81631">
    <property type="entry name" value="PAP/OAS1 substrate-binding domain"/>
    <property type="match status" value="1"/>
</dbReference>
<feature type="region of interest" description="Disordered" evidence="1">
    <location>
        <begin position="25"/>
        <end position="44"/>
    </location>
</feature>
<evidence type="ECO:0000313" key="4">
    <source>
        <dbReference type="Proteomes" id="UP001497457"/>
    </source>
</evidence>
<proteinExistence type="predicted"/>
<feature type="compositionally biased region" description="Polar residues" evidence="1">
    <location>
        <begin position="431"/>
        <end position="445"/>
    </location>
</feature>
<evidence type="ECO:0000259" key="2">
    <source>
        <dbReference type="Pfam" id="PF26180"/>
    </source>
</evidence>
<evidence type="ECO:0000313" key="3">
    <source>
        <dbReference type="EMBL" id="CAL5061028.1"/>
    </source>
</evidence>
<dbReference type="InterPro" id="IPR043519">
    <property type="entry name" value="NT_sf"/>
</dbReference>
<evidence type="ECO:0000256" key="1">
    <source>
        <dbReference type="SAM" id="MobiDB-lite"/>
    </source>
</evidence>
<feature type="region of interest" description="Disordered" evidence="1">
    <location>
        <begin position="404"/>
        <end position="449"/>
    </location>
</feature>
<feature type="region of interest" description="Disordered" evidence="1">
    <location>
        <begin position="749"/>
        <end position="797"/>
    </location>
</feature>
<feature type="domain" description="PAP/OAS1 substrate-binding-related" evidence="2">
    <location>
        <begin position="207"/>
        <end position="398"/>
    </location>
</feature>
<feature type="region of interest" description="Disordered" evidence="1">
    <location>
        <begin position="816"/>
        <end position="869"/>
    </location>
</feature>
<keyword evidence="4" id="KW-1185">Reference proteome</keyword>
<dbReference type="Proteomes" id="UP001497457">
    <property type="component" value="Chromosome 5rd"/>
</dbReference>
<organism evidence="3 4">
    <name type="scientific">Urochloa decumbens</name>
    <dbReference type="NCBI Taxonomy" id="240449"/>
    <lineage>
        <taxon>Eukaryota</taxon>
        <taxon>Viridiplantae</taxon>
        <taxon>Streptophyta</taxon>
        <taxon>Embryophyta</taxon>
        <taxon>Tracheophyta</taxon>
        <taxon>Spermatophyta</taxon>
        <taxon>Magnoliopsida</taxon>
        <taxon>Liliopsida</taxon>
        <taxon>Poales</taxon>
        <taxon>Poaceae</taxon>
        <taxon>PACMAD clade</taxon>
        <taxon>Panicoideae</taxon>
        <taxon>Panicodae</taxon>
        <taxon>Paniceae</taxon>
        <taxon>Melinidinae</taxon>
        <taxon>Urochloa</taxon>
    </lineage>
</organism>
<dbReference type="Gene3D" id="1.10.1410.10">
    <property type="match status" value="1"/>
</dbReference>
<dbReference type="CDD" id="cd05402">
    <property type="entry name" value="NT_PAP_TUTase"/>
    <property type="match status" value="1"/>
</dbReference>
<feature type="compositionally biased region" description="Polar residues" evidence="1">
    <location>
        <begin position="764"/>
        <end position="797"/>
    </location>
</feature>
<dbReference type="AlphaFoldDB" id="A0ABC9EQG5"/>
<dbReference type="SUPFAM" id="SSF81301">
    <property type="entry name" value="Nucleotidyltransferase"/>
    <property type="match status" value="1"/>
</dbReference>
<reference evidence="3 4" key="2">
    <citation type="submission" date="2024-10" db="EMBL/GenBank/DDBJ databases">
        <authorList>
            <person name="Ryan C."/>
        </authorList>
    </citation>
    <scope>NUCLEOTIDE SEQUENCE [LARGE SCALE GENOMIC DNA]</scope>
</reference>
<reference evidence="4" key="1">
    <citation type="submission" date="2024-06" db="EMBL/GenBank/DDBJ databases">
        <authorList>
            <person name="Ryan C."/>
        </authorList>
    </citation>
    <scope>NUCLEOTIDE SEQUENCE [LARGE SCALE GENOMIC DNA]</scope>
</reference>
<gene>
    <name evidence="3" type="ORF">URODEC1_LOCUS97476</name>
</gene>
<dbReference type="Pfam" id="PF26180">
    <property type="entry name" value="PAP-OAS1"/>
    <property type="match status" value="1"/>
</dbReference>
<dbReference type="InterPro" id="IPR058920">
    <property type="entry name" value="PAP-OAS1-bd-rel"/>
</dbReference>
<dbReference type="InterPro" id="IPR058921">
    <property type="entry name" value="PAP/OAS1-rel"/>
</dbReference>
<dbReference type="PANTHER" id="PTHR45979:SF26">
    <property type="entry name" value="NUCLEOTIDYLTRANSFERASE DOMAIN CONTAINING PROTEIN, EXPRESSED"/>
    <property type="match status" value="1"/>
</dbReference>